<name>A0A109RGJ4_9LACT</name>
<dbReference type="PANTHER" id="PTHR20863">
    <property type="entry name" value="ACYL CARRIER PROTEIN"/>
    <property type="match status" value="1"/>
</dbReference>
<dbReference type="InterPro" id="IPR036736">
    <property type="entry name" value="ACP-like_sf"/>
</dbReference>
<dbReference type="PROSITE" id="PS50075">
    <property type="entry name" value="CARRIER"/>
    <property type="match status" value="1"/>
</dbReference>
<dbReference type="Pfam" id="PF00550">
    <property type="entry name" value="PP-binding"/>
    <property type="match status" value="1"/>
</dbReference>
<comment type="PTM">
    <text evidence="1">4'-phosphopantetheine is transferred from CoA to a specific serine of apo-ACP by AcpS. This modification is essential for activity because fatty acids are bound in thioester linkage to the sulfhydryl of the prosthetic group.</text>
</comment>
<dbReference type="GO" id="GO:0000036">
    <property type="term" value="F:acyl carrier activity"/>
    <property type="evidence" value="ECO:0007669"/>
    <property type="project" value="UniProtKB-UniRule"/>
</dbReference>
<dbReference type="GO" id="GO:0005829">
    <property type="term" value="C:cytosol"/>
    <property type="evidence" value="ECO:0007669"/>
    <property type="project" value="TreeGrafter"/>
</dbReference>
<gene>
    <name evidence="1" type="primary">acpP</name>
    <name evidence="4" type="ORF">AWM75_02660</name>
</gene>
<dbReference type="Proteomes" id="UP000062260">
    <property type="component" value="Chromosome"/>
</dbReference>
<keyword evidence="1" id="KW-0276">Fatty acid metabolism</keyword>
<reference evidence="4 5" key="1">
    <citation type="journal article" date="2016" name="Genome Announc.">
        <title>Complete Genome Sequences of Aerococcus christensenii CCUG 28831T, Aerococcus sanguinicola CCUG 43001T, Aerococcus urinae CCUG 36881T, Aerococcus urinaeequi CCUG 28094T, Aerococcus urinaehominis CCUG 42038 BT, and Aerococcus viridans CCUG 4311T.</title>
        <authorList>
            <person name="Carkaci D."/>
            <person name="Dargis R."/>
            <person name="Nielsen X.C."/>
            <person name="Skovgaard O."/>
            <person name="Fuursted K."/>
            <person name="Christensen J.J."/>
        </authorList>
    </citation>
    <scope>NUCLEOTIDE SEQUENCE [LARGE SCALE GENOMIC DNA]</scope>
    <source>
        <strain evidence="4 5">CCUG42038B</strain>
    </source>
</reference>
<keyword evidence="1" id="KW-0443">Lipid metabolism</keyword>
<organism evidence="4 5">
    <name type="scientific">Aerococcus urinaehominis</name>
    <dbReference type="NCBI Taxonomy" id="128944"/>
    <lineage>
        <taxon>Bacteria</taxon>
        <taxon>Bacillati</taxon>
        <taxon>Bacillota</taxon>
        <taxon>Bacilli</taxon>
        <taxon>Lactobacillales</taxon>
        <taxon>Aerococcaceae</taxon>
        <taxon>Aerococcus</taxon>
    </lineage>
</organism>
<dbReference type="KEGG" id="auh:AWM75_02660"/>
<feature type="modified residue" description="O-(pantetheine 4'-phosphoryl)serine" evidence="1">
    <location>
        <position position="40"/>
    </location>
</feature>
<dbReference type="SUPFAM" id="SSF47336">
    <property type="entry name" value="ACP-like"/>
    <property type="match status" value="1"/>
</dbReference>
<reference evidence="5" key="2">
    <citation type="submission" date="2016-01" db="EMBL/GenBank/DDBJ databases">
        <title>Six Aerococcus type strain genome sequencing and assembly using PacBio and Illumina Hiseq.</title>
        <authorList>
            <person name="Carkaci D."/>
            <person name="Dargis R."/>
            <person name="Nielsen X.C."/>
            <person name="Skovgaard O."/>
            <person name="Fuursted K."/>
            <person name="Christensen J.J."/>
        </authorList>
    </citation>
    <scope>NUCLEOTIDE SEQUENCE [LARGE SCALE GENOMIC DNA]</scope>
    <source>
        <strain evidence="5">CCUG42038B</strain>
    </source>
</reference>
<comment type="function">
    <text evidence="1 3">Carrier of the growing fatty acid chain in fatty acid biosynthesis.</text>
</comment>
<keyword evidence="1" id="KW-0597">Phosphoprotein</keyword>
<dbReference type="NCBIfam" id="TIGR00517">
    <property type="entry name" value="acyl_carrier"/>
    <property type="match status" value="1"/>
</dbReference>
<keyword evidence="1" id="KW-0963">Cytoplasm</keyword>
<keyword evidence="1 3" id="KW-0596">Phosphopantetheine</keyword>
<evidence type="ECO:0000256" key="3">
    <source>
        <dbReference type="RuleBase" id="RU003545"/>
    </source>
</evidence>
<comment type="similarity">
    <text evidence="1">Belongs to the acyl carrier protein (ACP) family.</text>
</comment>
<keyword evidence="1" id="KW-0275">Fatty acid biosynthesis</keyword>
<keyword evidence="5" id="KW-1185">Reference proteome</keyword>
<dbReference type="Gene3D" id="1.10.1200.10">
    <property type="entry name" value="ACP-like"/>
    <property type="match status" value="1"/>
</dbReference>
<protein>
    <recommendedName>
        <fullName evidence="1 2">Acyl carrier protein</fullName>
        <shortName evidence="1">ACP</shortName>
    </recommendedName>
</protein>
<dbReference type="NCBIfam" id="NF002148">
    <property type="entry name" value="PRK00982.1-2"/>
    <property type="match status" value="1"/>
</dbReference>
<evidence type="ECO:0000256" key="2">
    <source>
        <dbReference type="NCBIfam" id="TIGR00517"/>
    </source>
</evidence>
<dbReference type="HAMAP" id="MF_01217">
    <property type="entry name" value="Acyl_carrier"/>
    <property type="match status" value="1"/>
</dbReference>
<dbReference type="GO" id="GO:0000035">
    <property type="term" value="F:acyl binding"/>
    <property type="evidence" value="ECO:0007669"/>
    <property type="project" value="TreeGrafter"/>
</dbReference>
<evidence type="ECO:0000313" key="4">
    <source>
        <dbReference type="EMBL" id="AMB98964.1"/>
    </source>
</evidence>
<dbReference type="OrthoDB" id="9804551at2"/>
<keyword evidence="1" id="KW-0444">Lipid biosynthesis</keyword>
<evidence type="ECO:0000313" key="5">
    <source>
        <dbReference type="Proteomes" id="UP000062260"/>
    </source>
</evidence>
<dbReference type="PANTHER" id="PTHR20863:SF76">
    <property type="entry name" value="CARRIER DOMAIN-CONTAINING PROTEIN"/>
    <property type="match status" value="1"/>
</dbReference>
<dbReference type="AlphaFoldDB" id="A0A109RGJ4"/>
<dbReference type="STRING" id="128944.AWM75_02660"/>
<dbReference type="InterPro" id="IPR003231">
    <property type="entry name" value="ACP"/>
</dbReference>
<comment type="PTM">
    <text evidence="3">4'-phosphopantetheine is transferred from CoA to a specific serine of apo-ACP by acpS.</text>
</comment>
<dbReference type="InterPro" id="IPR006162">
    <property type="entry name" value="Ppantetheine_attach_site"/>
</dbReference>
<dbReference type="GO" id="GO:0016020">
    <property type="term" value="C:membrane"/>
    <property type="evidence" value="ECO:0007669"/>
    <property type="project" value="GOC"/>
</dbReference>
<dbReference type="PROSITE" id="PS00012">
    <property type="entry name" value="PHOSPHOPANTETHEINE"/>
    <property type="match status" value="1"/>
</dbReference>
<comment type="subcellular location">
    <subcellularLocation>
        <location evidence="1">Cytoplasm</location>
    </subcellularLocation>
</comment>
<evidence type="ECO:0000256" key="1">
    <source>
        <dbReference type="HAMAP-Rule" id="MF_01217"/>
    </source>
</evidence>
<dbReference type="RefSeq" id="WP_067977905.1">
    <property type="nucleotide sequence ID" value="NZ_CP014163.1"/>
</dbReference>
<comment type="pathway">
    <text evidence="1 3">Lipid metabolism; fatty acid biosynthesis.</text>
</comment>
<dbReference type="InterPro" id="IPR009081">
    <property type="entry name" value="PP-bd_ACP"/>
</dbReference>
<proteinExistence type="inferred from homology"/>
<accession>A0A109RGJ4</accession>
<dbReference type="NCBIfam" id="NF002150">
    <property type="entry name" value="PRK00982.1-4"/>
    <property type="match status" value="1"/>
</dbReference>
<dbReference type="EMBL" id="CP014163">
    <property type="protein sequence ID" value="AMB98964.1"/>
    <property type="molecule type" value="Genomic_DNA"/>
</dbReference>
<dbReference type="UniPathway" id="UPA00094"/>
<sequence>MLPTNTTVEIVSQLLVERFGVDENKVGNDLVFSRDLGADSLDIIEVVMQLEDKFEIRIADDDLENIQTMGDLVRIIDHEVASK</sequence>
<dbReference type="GO" id="GO:0009245">
    <property type="term" value="P:lipid A biosynthetic process"/>
    <property type="evidence" value="ECO:0007669"/>
    <property type="project" value="TreeGrafter"/>
</dbReference>